<dbReference type="OrthoDB" id="9786766at2"/>
<organism evidence="3 4">
    <name type="scientific">Salinimonas iocasae</name>
    <dbReference type="NCBI Taxonomy" id="2572577"/>
    <lineage>
        <taxon>Bacteria</taxon>
        <taxon>Pseudomonadati</taxon>
        <taxon>Pseudomonadota</taxon>
        <taxon>Gammaproteobacteria</taxon>
        <taxon>Alteromonadales</taxon>
        <taxon>Alteromonadaceae</taxon>
        <taxon>Alteromonas/Salinimonas group</taxon>
        <taxon>Salinimonas</taxon>
    </lineage>
</organism>
<evidence type="ECO:0000313" key="3">
    <source>
        <dbReference type="EMBL" id="QCZ94867.1"/>
    </source>
</evidence>
<keyword evidence="1" id="KW-0732">Signal</keyword>
<dbReference type="AlphaFoldDB" id="A0A5B7YGW0"/>
<dbReference type="SUPFAM" id="SSF49344">
    <property type="entry name" value="CBD9-like"/>
    <property type="match status" value="1"/>
</dbReference>
<dbReference type="EMBL" id="CP039852">
    <property type="protein sequence ID" value="QCZ94867.1"/>
    <property type="molecule type" value="Genomic_DNA"/>
</dbReference>
<gene>
    <name evidence="3" type="ORF">FBQ74_15940</name>
</gene>
<dbReference type="Pfam" id="PF06452">
    <property type="entry name" value="CBM9_1"/>
    <property type="match status" value="1"/>
</dbReference>
<feature type="domain" description="Carbohydrate-binding" evidence="2">
    <location>
        <begin position="35"/>
        <end position="247"/>
    </location>
</feature>
<dbReference type="GO" id="GO:0030246">
    <property type="term" value="F:carbohydrate binding"/>
    <property type="evidence" value="ECO:0007669"/>
    <property type="project" value="InterPro"/>
</dbReference>
<dbReference type="Gene3D" id="2.60.40.1190">
    <property type="match status" value="1"/>
</dbReference>
<dbReference type="CDD" id="cd00241">
    <property type="entry name" value="DOMON_like"/>
    <property type="match status" value="1"/>
</dbReference>
<sequence>MKRLTSLIFSLWFATTANAEDVPQPVTKATSPITIDGQATETDWRSAKWYPLDKYIIGGKPAKKDFSGRYKLLWDKEFVYLLAEITDDVLIDSHPDPKEAYWDDDCLEIFIDEDASGGNHLHSFNAFAYHIALDGNVADFGNENDGNGVILLNEHINSRWTRETEAPYKITWEVAIRLYPDTFNTASPGEPVSLKAEKVIGFMLAYCDNDGSEKREHFIGSHDIEPVDGDKNRGYIDASVFGKLVLKK</sequence>
<reference evidence="3 4" key="1">
    <citation type="submission" date="2019-04" db="EMBL/GenBank/DDBJ databases">
        <title>Salinimonas iocasae sp. nov., a halophilic bacterium isolated from the outer tube casing of tubeworms in Okinawa Trough.</title>
        <authorList>
            <person name="Zhang H."/>
            <person name="Wang H."/>
            <person name="Li C."/>
        </authorList>
    </citation>
    <scope>NUCLEOTIDE SEQUENCE [LARGE SCALE GENOMIC DNA]</scope>
    <source>
        <strain evidence="3 4">KX18D6</strain>
    </source>
</reference>
<dbReference type="GO" id="GO:0004553">
    <property type="term" value="F:hydrolase activity, hydrolyzing O-glycosyl compounds"/>
    <property type="evidence" value="ECO:0007669"/>
    <property type="project" value="InterPro"/>
</dbReference>
<name>A0A5B7YGW0_9ALTE</name>
<feature type="signal peptide" evidence="1">
    <location>
        <begin position="1"/>
        <end position="19"/>
    </location>
</feature>
<evidence type="ECO:0000313" key="4">
    <source>
        <dbReference type="Proteomes" id="UP000304912"/>
    </source>
</evidence>
<evidence type="ECO:0000256" key="1">
    <source>
        <dbReference type="SAM" id="SignalP"/>
    </source>
</evidence>
<evidence type="ECO:0000259" key="2">
    <source>
        <dbReference type="Pfam" id="PF06452"/>
    </source>
</evidence>
<feature type="chain" id="PRO_5022913757" evidence="1">
    <location>
        <begin position="20"/>
        <end position="248"/>
    </location>
</feature>
<accession>A0A5B7YGW0</accession>
<protein>
    <submittedName>
        <fullName evidence="3">Sugar-binding protein</fullName>
    </submittedName>
</protein>
<dbReference type="InterPro" id="IPR010502">
    <property type="entry name" value="Carb-bd_dom_fam9"/>
</dbReference>
<proteinExistence type="predicted"/>
<dbReference type="KEGG" id="salk:FBQ74_15940"/>
<dbReference type="GO" id="GO:0016052">
    <property type="term" value="P:carbohydrate catabolic process"/>
    <property type="evidence" value="ECO:0007669"/>
    <property type="project" value="InterPro"/>
</dbReference>
<dbReference type="RefSeq" id="WP_139757599.1">
    <property type="nucleotide sequence ID" value="NZ_CP039852.1"/>
</dbReference>
<keyword evidence="4" id="KW-1185">Reference proteome</keyword>
<dbReference type="Proteomes" id="UP000304912">
    <property type="component" value="Chromosome"/>
</dbReference>